<evidence type="ECO:0000313" key="3">
    <source>
        <dbReference type="Proteomes" id="UP000001593"/>
    </source>
</evidence>
<feature type="compositionally biased region" description="Low complexity" evidence="1">
    <location>
        <begin position="166"/>
        <end position="181"/>
    </location>
</feature>
<evidence type="ECO:0000313" key="2">
    <source>
        <dbReference type="EMBL" id="EDO32059.1"/>
    </source>
</evidence>
<dbReference type="InterPro" id="IPR004245">
    <property type="entry name" value="DUF229"/>
</dbReference>
<dbReference type="PhylomeDB" id="A7SW39"/>
<keyword evidence="3" id="KW-1185">Reference proteome</keyword>
<evidence type="ECO:0000256" key="1">
    <source>
        <dbReference type="SAM" id="MobiDB-lite"/>
    </source>
</evidence>
<feature type="compositionally biased region" description="Basic and acidic residues" evidence="1">
    <location>
        <begin position="93"/>
        <end position="106"/>
    </location>
</feature>
<sequence length="628" mass="70560">MRLKSLKTLFAVLVAIVITSISVFKLKENIVLHPEENSLIQERTASFGGYVTAELDLTAPTAPIHLPEKDNSNRTHIIIPHTEVGQTNAAHFKEKHDIKMSQDQKALHQRLGNKPKDQTTPSHHATPFPSMPLALIPANPRQHQTVSHSELRLNRSQNPEFPGIPSTPTQPRTQPGRPQLPTYSTQLPIVLFGLIQKTTPRSRPWKSRAAPLAEESAGDQGLLLRSSLTRYLGIFRDHPQLVPRTSYLPGYMEVAHAHLDGIAELDFSVYKTALEAVITCNTRAGCMAVQTPVDSHRPGYVALKSGFGRPAPSKTSSLHIKREFVPEYLEAVLQSIPLKCAIPLKDSDVGSRECKLPVLDPFLPSVMKHVQLEAHAQCSGKLYTSYENGALRLHANTNDNVTQVSYQTIRRPTSFNADFYSDLVDQGILNQQHHNVSLTDDFLKLVTTFNDGRQQSDLVASVVERPDVLKRIQSKEAPLDIMILAFDSMSAAHFERVMPLTYAFLRDELRAFLFRGFSIVGQATTPALTAMLTGRTVEENCEKQEGRRGEPGSTSIDGWPFIFKELKEKGFSTMLSEDDPLLALVRKLRRFIQPQHRHYHDHDKKYSTYKTECLLLVWQQSHTKGIRH</sequence>
<feature type="compositionally biased region" description="Polar residues" evidence="1">
    <location>
        <begin position="141"/>
        <end position="159"/>
    </location>
</feature>
<proteinExistence type="predicted"/>
<accession>A7SW39</accession>
<dbReference type="InParanoid" id="A7SW39"/>
<feature type="region of interest" description="Disordered" evidence="1">
    <location>
        <begin position="93"/>
        <end position="181"/>
    </location>
</feature>
<dbReference type="EMBL" id="DS469852">
    <property type="protein sequence ID" value="EDO32059.1"/>
    <property type="molecule type" value="Genomic_DNA"/>
</dbReference>
<dbReference type="PANTHER" id="PTHR10974">
    <property type="entry name" value="FI08016P-RELATED"/>
    <property type="match status" value="1"/>
</dbReference>
<dbReference type="AlphaFoldDB" id="A7SW39"/>
<dbReference type="Pfam" id="PF02995">
    <property type="entry name" value="DUF229"/>
    <property type="match status" value="1"/>
</dbReference>
<dbReference type="Proteomes" id="UP000001593">
    <property type="component" value="Unassembled WGS sequence"/>
</dbReference>
<dbReference type="HOGENOM" id="CLU_435675_0_0_1"/>
<gene>
    <name evidence="2" type="ORF">NEMVEDRAFT_v1g218393</name>
</gene>
<name>A7SW39_NEMVE</name>
<dbReference type="PANTHER" id="PTHR10974:SF1">
    <property type="entry name" value="FI08016P-RELATED"/>
    <property type="match status" value="1"/>
</dbReference>
<reference evidence="2 3" key="1">
    <citation type="journal article" date="2007" name="Science">
        <title>Sea anemone genome reveals ancestral eumetazoan gene repertoire and genomic organization.</title>
        <authorList>
            <person name="Putnam N.H."/>
            <person name="Srivastava M."/>
            <person name="Hellsten U."/>
            <person name="Dirks B."/>
            <person name="Chapman J."/>
            <person name="Salamov A."/>
            <person name="Terry A."/>
            <person name="Shapiro H."/>
            <person name="Lindquist E."/>
            <person name="Kapitonov V.V."/>
            <person name="Jurka J."/>
            <person name="Genikhovich G."/>
            <person name="Grigoriev I.V."/>
            <person name="Lucas S.M."/>
            <person name="Steele R.E."/>
            <person name="Finnerty J.R."/>
            <person name="Technau U."/>
            <person name="Martindale M.Q."/>
            <person name="Rokhsar D.S."/>
        </authorList>
    </citation>
    <scope>NUCLEOTIDE SEQUENCE [LARGE SCALE GENOMIC DNA]</scope>
    <source>
        <strain evidence="3">CH2 X CH6</strain>
    </source>
</reference>
<protein>
    <submittedName>
        <fullName evidence="2">Uncharacterized protein</fullName>
    </submittedName>
</protein>
<organism evidence="2 3">
    <name type="scientific">Nematostella vectensis</name>
    <name type="common">Starlet sea anemone</name>
    <dbReference type="NCBI Taxonomy" id="45351"/>
    <lineage>
        <taxon>Eukaryota</taxon>
        <taxon>Metazoa</taxon>
        <taxon>Cnidaria</taxon>
        <taxon>Anthozoa</taxon>
        <taxon>Hexacorallia</taxon>
        <taxon>Actiniaria</taxon>
        <taxon>Edwardsiidae</taxon>
        <taxon>Nematostella</taxon>
    </lineage>
</organism>